<dbReference type="Pfam" id="PF17210">
    <property type="entry name" value="SdrD_B"/>
    <property type="match status" value="1"/>
</dbReference>
<gene>
    <name evidence="5" type="ORF">F7231_20740</name>
</gene>
<dbReference type="Proteomes" id="UP000606008">
    <property type="component" value="Unassembled WGS sequence"/>
</dbReference>
<keyword evidence="2" id="KW-0964">Secreted</keyword>
<evidence type="ECO:0000256" key="3">
    <source>
        <dbReference type="ARBA" id="ARBA00022729"/>
    </source>
</evidence>
<dbReference type="InterPro" id="IPR022409">
    <property type="entry name" value="PKD/Chitinase_dom"/>
</dbReference>
<comment type="caution">
    <text evidence="5">The sequence shown here is derived from an EMBL/GenBank/DDBJ whole genome shotgun (WGS) entry which is preliminary data.</text>
</comment>
<reference evidence="6" key="2">
    <citation type="submission" date="2023-07" db="EMBL/GenBank/DDBJ databases">
        <authorList>
            <person name="Jung D.-H."/>
        </authorList>
    </citation>
    <scope>NUCLEOTIDE SEQUENCE [LARGE SCALE GENOMIC DNA]</scope>
    <source>
        <strain evidence="6">JA-25</strain>
    </source>
</reference>
<dbReference type="InterPro" id="IPR033764">
    <property type="entry name" value="Sdr_B"/>
</dbReference>
<evidence type="ECO:0000313" key="5">
    <source>
        <dbReference type="EMBL" id="NID12610.1"/>
    </source>
</evidence>
<proteinExistence type="predicted"/>
<evidence type="ECO:0000313" key="6">
    <source>
        <dbReference type="Proteomes" id="UP000606008"/>
    </source>
</evidence>
<evidence type="ECO:0000256" key="1">
    <source>
        <dbReference type="ARBA" id="ARBA00004613"/>
    </source>
</evidence>
<keyword evidence="6" id="KW-1185">Reference proteome</keyword>
<keyword evidence="3" id="KW-0732">Signal</keyword>
<dbReference type="RefSeq" id="WP_166693394.1">
    <property type="nucleotide sequence ID" value="NZ_WAEL01000008.1"/>
</dbReference>
<dbReference type="EMBL" id="WAEL01000008">
    <property type="protein sequence ID" value="NID12610.1"/>
    <property type="molecule type" value="Genomic_DNA"/>
</dbReference>
<name>A0ABX0QJH7_9BACT</name>
<sequence>MTKISLLRLTNIGNQLAKASLVAAVGQRLIPLFTCVLLVLTSSVQAQVTGTVFRDYNANGTYQSIPLSGTYSYGEPGVAGITVVATTSTTSFTTTSSSTGSYTFTNAQLPSGTAVRLQFSGFSATNFDFDGGQLATGGTTTSIQFVTAGTSTTANFGFNYPGDYCQTFAQTTVVTSCFNASAVLTDGAIVEFAPSEISDPARPFVNGVTTISAQFSLAPTMTKRVLANQAQVGTVNGFAYHRRSKILFAAAFARTASPVRNGLGAIYAINLSSPTPTTAVFATVANVGALIGGVVSQTNVGKVGLGNIALSEDERTLYAINLNARTLVSIPLGAGTPTAGTATTVAIPGPADCTVDYRPFAIRVHRGKIYIGITCGSGTEANLKGYVYEYNGSTFTTVLTIPFTYPRADDGVSETNSSDANYYGFNTYPTYIRNNMGWVDWNTYPVLDEFPTGPSTASTTGAGPRAKTQPWLTDIAFDGSDMILGVRSRLADAVNLSTWVVGGDILRACSVTPGSWTLESNGVCGGVRSFVGTAPPTTDPYTTSQRVQGNSRGPGGYEYYWGDDGFEGEASQGSVLQLPGSPNVIVTQVDVVGHTGQVGVMSMSNKEGRVTAAGNVFYGYNTDGTSSNNIGKSNGLGGLEATCNPAPIEIGNRAWIDTDKDGIQDPGELPLAGLVVQLFAPNGTTPLATTVTDNNGLYVFRSTSTTALTYNTAYQIRIPASQTALTGYAFTVQNQGTNDLIDSDFVPGTTTATLSLTTGGIGQNNFTFDIGIIPCSFTAITRASSSNVCVNQSILLTTQVSPSGSYTYSVAAPAGVIVTGGNTATATVSNLTTGVNNFTVTILNGPTCFTTNVVSVTASATPLITLTASQSAVCLGQPVTLAVSGVPLGGVVTYGTLGPLGTLLSPTTSPVFSPTATTTYTASVSVLGIGGLTTILTSCPLTVSVNQPPVLLPISLSLCAGTVVNLNSLSGLSGLTNVFRTGLVTGLGTQVSSPTTVTIATGTNQFNVVSTNPAGCTATAPISITGVAVPALSPISLSLCAGSVMNLNSLTGLSGLTNVFRTGSLLGSGTLVGSPTAVTIGTGVNLFNVVSTNPAGCTAATPISVTGVAVPTLSPISLSLCAGTVLNLTSLSGLSGLTNVFRTGSLLGSGTLVTSPTTVTISSGVNLFNVVSTNPAGCTAAAPISITGVAVPALSPISLSLCAGSVMNLNSLTGLSGLTNVFRTGSLLGSGTLVSSPTAVTISTGANLFNVVSTNPSGCTAATPISVTGVAIPVLSPINLSLCVGTTLDLTSLSGLSGLTNVFRTGSLLGLGTLVTSPTMVTVGTGVNLFNVVSTNPSGCTAATRINVTGIALPALSPSSLSLCAGVSLDLTTLIGASGLTNVFRTGSLLGQGSLISTPTAVTIAAGENLFNVVSTGTFGCTAAAPISVTGVDVPVTSPINLSLCADIGTPVNLSAILASNGSVLGLTSIFRLGGIDGSVIANPENVSLAVGSNLFNVVSTNPTGCTIITPIQVTLEVKPVLSIAATIQSQTVCEGATPLPITATVISGTVASSAFYGPLVDIASPLGTAIGTGLSYTPTSAQLPAPGETVYFALVADSSSSCSDVVYVALTTAPLPTVTTTSLSICLGESVDLRTRVTTEAGATSAFFTTFSNAQSLLSPLTSTTVTPTLTTPYFTRVTSLLTGCFSIEPIQVTVKPKPDLVASQTLVCGPLGQAPTSATLTASPTGGTWSNTPGNPSLASFTTNAASTTVGGLVAGTYQFDYTADGCTATTSVVVPTCEIVCAITLTANAASSTVAEGQPAYLSATVAPAGSYTYVWSAPAGVTITSTNSATATTAGLASGIYTFTVTATNEVACTQVATVCVTVPFTVCAGSDYAFSLTTVAGFNTYQWQYTAPGSATSTVVQSSSANSYIATQAGEYRVVILDNAGSSCPGNSCCPLIIVERSAPVSLSVTALAATCSSTAPAAQNNAQLVLAAPVVSGATYNISPGATFSAANALFATNQSLAGLTTGSVLQADLVNPATATGDTYTVRVFTAEGCFADTVVTIPRTDCDCPPVKCVPFMVRKVATNR</sequence>
<feature type="domain" description="PKD/Chitinase" evidence="4">
    <location>
        <begin position="1787"/>
        <end position="1868"/>
    </location>
</feature>
<dbReference type="SUPFAM" id="SSF117074">
    <property type="entry name" value="Hypothetical protein PA1324"/>
    <property type="match status" value="1"/>
</dbReference>
<dbReference type="SMART" id="SM00089">
    <property type="entry name" value="PKD"/>
    <property type="match status" value="1"/>
</dbReference>
<reference evidence="6" key="1">
    <citation type="submission" date="2019-09" db="EMBL/GenBank/DDBJ databases">
        <authorList>
            <person name="Jung D.-H."/>
        </authorList>
    </citation>
    <scope>NUCLEOTIDE SEQUENCE [LARGE SCALE GENOMIC DNA]</scope>
    <source>
        <strain evidence="6">JA-25</strain>
    </source>
</reference>
<evidence type="ECO:0000256" key="2">
    <source>
        <dbReference type="ARBA" id="ARBA00022525"/>
    </source>
</evidence>
<dbReference type="SUPFAM" id="SSF49299">
    <property type="entry name" value="PKD domain"/>
    <property type="match status" value="1"/>
</dbReference>
<dbReference type="SUPFAM" id="SSF63825">
    <property type="entry name" value="YWTD domain"/>
    <property type="match status" value="1"/>
</dbReference>
<dbReference type="Gene3D" id="2.60.40.10">
    <property type="entry name" value="Immunoglobulins"/>
    <property type="match status" value="3"/>
</dbReference>
<dbReference type="InterPro" id="IPR013783">
    <property type="entry name" value="Ig-like_fold"/>
</dbReference>
<protein>
    <recommendedName>
        <fullName evidence="4">PKD/Chitinase domain-containing protein</fullName>
    </recommendedName>
</protein>
<accession>A0ABX0QJH7</accession>
<organism evidence="5 6">
    <name type="scientific">Fibrivirga algicola</name>
    <dbReference type="NCBI Taxonomy" id="2950420"/>
    <lineage>
        <taxon>Bacteria</taxon>
        <taxon>Pseudomonadati</taxon>
        <taxon>Bacteroidota</taxon>
        <taxon>Cytophagia</taxon>
        <taxon>Cytophagales</taxon>
        <taxon>Spirosomataceae</taxon>
        <taxon>Fibrivirga</taxon>
    </lineage>
</organism>
<evidence type="ECO:0000259" key="4">
    <source>
        <dbReference type="SMART" id="SM00089"/>
    </source>
</evidence>
<dbReference type="InterPro" id="IPR035986">
    <property type="entry name" value="PKD_dom_sf"/>
</dbReference>
<comment type="subcellular location">
    <subcellularLocation>
        <location evidence="1">Secreted</location>
    </subcellularLocation>
</comment>